<dbReference type="InterPro" id="IPR000644">
    <property type="entry name" value="CBS_dom"/>
</dbReference>
<evidence type="ECO:0000313" key="6">
    <source>
        <dbReference type="Proteomes" id="UP000324705"/>
    </source>
</evidence>
<dbReference type="PROSITE" id="PS51371">
    <property type="entry name" value="CBS"/>
    <property type="match status" value="2"/>
</dbReference>
<evidence type="ECO:0000259" key="4">
    <source>
        <dbReference type="PROSITE" id="PS51371"/>
    </source>
</evidence>
<dbReference type="SMART" id="SM00116">
    <property type="entry name" value="CBS"/>
    <property type="match status" value="3"/>
</dbReference>
<dbReference type="CDD" id="cd02205">
    <property type="entry name" value="CBS_pair_SF"/>
    <property type="match status" value="1"/>
</dbReference>
<evidence type="ECO:0000256" key="2">
    <source>
        <dbReference type="ARBA" id="ARBA00023122"/>
    </source>
</evidence>
<dbReference type="Gramene" id="TRITD3Bv1G237340.1">
    <property type="protein sequence ID" value="TRITD3Bv1G237340.1"/>
    <property type="gene ID" value="TRITD3Bv1G237340"/>
</dbReference>
<evidence type="ECO:0000256" key="1">
    <source>
        <dbReference type="ARBA" id="ARBA00022737"/>
    </source>
</evidence>
<feature type="domain" description="CBS" evidence="4">
    <location>
        <begin position="248"/>
        <end position="305"/>
    </location>
</feature>
<dbReference type="AlphaFoldDB" id="A0A9R1QUV4"/>
<organism evidence="5 6">
    <name type="scientific">Triticum turgidum subsp. durum</name>
    <name type="common">Durum wheat</name>
    <name type="synonym">Triticum durum</name>
    <dbReference type="NCBI Taxonomy" id="4567"/>
    <lineage>
        <taxon>Eukaryota</taxon>
        <taxon>Viridiplantae</taxon>
        <taxon>Streptophyta</taxon>
        <taxon>Embryophyta</taxon>
        <taxon>Tracheophyta</taxon>
        <taxon>Spermatophyta</taxon>
        <taxon>Magnoliopsida</taxon>
        <taxon>Liliopsida</taxon>
        <taxon>Poales</taxon>
        <taxon>Poaceae</taxon>
        <taxon>BOP clade</taxon>
        <taxon>Pooideae</taxon>
        <taxon>Triticodae</taxon>
        <taxon>Triticeae</taxon>
        <taxon>Triticinae</taxon>
        <taxon>Triticum</taxon>
    </lineage>
</organism>
<dbReference type="SUPFAM" id="SSF54631">
    <property type="entry name" value="CBS-domain pair"/>
    <property type="match status" value="1"/>
</dbReference>
<dbReference type="Proteomes" id="UP000324705">
    <property type="component" value="Chromosome 3B"/>
</dbReference>
<accession>A0A9R1QUV4</accession>
<name>A0A9R1QUV4_TRITD</name>
<dbReference type="PANTHER" id="PTHR13780">
    <property type="entry name" value="AMP-ACTIVATED PROTEIN KINASE, GAMMA REGULATORY SUBUNIT"/>
    <property type="match status" value="1"/>
</dbReference>
<evidence type="ECO:0000313" key="5">
    <source>
        <dbReference type="EMBL" id="VAH83775.1"/>
    </source>
</evidence>
<dbReference type="Gene3D" id="3.10.580.10">
    <property type="entry name" value="CBS-domain"/>
    <property type="match status" value="2"/>
</dbReference>
<keyword evidence="6" id="KW-1185">Reference proteome</keyword>
<dbReference type="InterPro" id="IPR050511">
    <property type="entry name" value="AMPK_gamma/SDS23_families"/>
</dbReference>
<reference evidence="5 6" key="1">
    <citation type="submission" date="2017-09" db="EMBL/GenBank/DDBJ databases">
        <authorList>
            <consortium name="International Durum Wheat Genome Sequencing Consortium (IDWGSC)"/>
            <person name="Milanesi L."/>
        </authorList>
    </citation>
    <scope>NUCLEOTIDE SEQUENCE [LARGE SCALE GENOMIC DNA]</scope>
    <source>
        <strain evidence="6">cv. Svevo</strain>
    </source>
</reference>
<gene>
    <name evidence="5" type="ORF">TRITD_3Bv1G237340</name>
</gene>
<sequence>MRVEDIWDSLDQPQLSRSDKLNSCFDAIAVSSFPQTFGAQLVDIPSDATLAEAVDILSRNRINGAPVRNVEAPEDASWIDRYIGIVEFAGIAVWLLHRSEASASAAALGADELAAKLGTVTLDGGSGGGGGGARELKAATEAEGAVAEAFGSLPSSELFRKTKVKDISGSFRWAPFLALQSSDTFLTMLLLLSKYRMKSLPVVDIGEGTISNMVTQAAVVHMLAECVGLSWALTAREFIASARQSSGEKQMSIITCTREDNMKEIILKLDAEKRQRIYVVDGEGNLDGLITLRDIIAKLVYEPPGYFGDFFNGVIPMPQNSRV</sequence>
<keyword evidence="2 3" id="KW-0129">CBS domain</keyword>
<dbReference type="EMBL" id="LT934116">
    <property type="protein sequence ID" value="VAH83775.1"/>
    <property type="molecule type" value="Genomic_DNA"/>
</dbReference>
<proteinExistence type="predicted"/>
<evidence type="ECO:0000256" key="3">
    <source>
        <dbReference type="PROSITE-ProRule" id="PRU00703"/>
    </source>
</evidence>
<dbReference type="PANTHER" id="PTHR13780:SF93">
    <property type="entry name" value="OJ1485_B09.7 PROTEIN"/>
    <property type="match status" value="1"/>
</dbReference>
<feature type="domain" description="CBS" evidence="4">
    <location>
        <begin position="34"/>
        <end position="102"/>
    </location>
</feature>
<dbReference type="InterPro" id="IPR046342">
    <property type="entry name" value="CBS_dom_sf"/>
</dbReference>
<dbReference type="Pfam" id="PF00571">
    <property type="entry name" value="CBS"/>
    <property type="match status" value="1"/>
</dbReference>
<keyword evidence="1" id="KW-0677">Repeat</keyword>
<protein>
    <recommendedName>
        <fullName evidence="4">CBS domain-containing protein</fullName>
    </recommendedName>
</protein>